<dbReference type="InterPro" id="IPR056128">
    <property type="entry name" value="DUF7711"/>
</dbReference>
<reference evidence="2 3" key="1">
    <citation type="submission" date="2020-08" db="EMBL/GenBank/DDBJ databases">
        <title>Sequencing the genomes of 1000 actinobacteria strains.</title>
        <authorList>
            <person name="Klenk H.-P."/>
        </authorList>
    </citation>
    <scope>NUCLEOTIDE SEQUENCE [LARGE SCALE GENOMIC DNA]</scope>
    <source>
        <strain evidence="2 3">DSM 43851</strain>
    </source>
</reference>
<dbReference type="RefSeq" id="WP_184866729.1">
    <property type="nucleotide sequence ID" value="NZ_BAAAWY010000002.1"/>
</dbReference>
<feature type="domain" description="DUF7711" evidence="1">
    <location>
        <begin position="1"/>
        <end position="190"/>
    </location>
</feature>
<organism evidence="2 3">
    <name type="scientific">Kutzneria kofuensis</name>
    <dbReference type="NCBI Taxonomy" id="103725"/>
    <lineage>
        <taxon>Bacteria</taxon>
        <taxon>Bacillati</taxon>
        <taxon>Actinomycetota</taxon>
        <taxon>Actinomycetes</taxon>
        <taxon>Pseudonocardiales</taxon>
        <taxon>Pseudonocardiaceae</taxon>
        <taxon>Kutzneria</taxon>
    </lineage>
</organism>
<proteinExistence type="predicted"/>
<accession>A0A7W9NIR3</accession>
<dbReference type="Proteomes" id="UP000585638">
    <property type="component" value="Unassembled WGS sequence"/>
</dbReference>
<sequence length="204" mass="22825">MKWSRGVHHLEELARRCDTPSPVPMLPVVGLWAFGDLLGEPCDLDRVQVAVVVDLPAADVPWLDIPQGGQHWAQAVRLREPLVPYWRSAALPVWNHHISRPALVWDAESGIRESTLAALHDGRGTDVRADAPTPPQLRFQLDTELAISLRSLRRNHRAYDDKRWRPGKLEPVADSLWRATDGYLDLLDAIAPAESTPAGPRDSR</sequence>
<keyword evidence="3" id="KW-1185">Reference proteome</keyword>
<dbReference type="Pfam" id="PF24821">
    <property type="entry name" value="DUF7711"/>
    <property type="match status" value="1"/>
</dbReference>
<dbReference type="EMBL" id="JACHIR010000001">
    <property type="protein sequence ID" value="MBB5894862.1"/>
    <property type="molecule type" value="Genomic_DNA"/>
</dbReference>
<protein>
    <recommendedName>
        <fullName evidence="1">DUF7711 domain-containing protein</fullName>
    </recommendedName>
</protein>
<comment type="caution">
    <text evidence="2">The sequence shown here is derived from an EMBL/GenBank/DDBJ whole genome shotgun (WGS) entry which is preliminary data.</text>
</comment>
<dbReference type="AlphaFoldDB" id="A0A7W9NIR3"/>
<evidence type="ECO:0000259" key="1">
    <source>
        <dbReference type="Pfam" id="PF24821"/>
    </source>
</evidence>
<gene>
    <name evidence="2" type="ORF">BJ998_006058</name>
</gene>
<name>A0A7W9NIR3_9PSEU</name>
<evidence type="ECO:0000313" key="2">
    <source>
        <dbReference type="EMBL" id="MBB5894862.1"/>
    </source>
</evidence>
<evidence type="ECO:0000313" key="3">
    <source>
        <dbReference type="Proteomes" id="UP000585638"/>
    </source>
</evidence>